<dbReference type="InterPro" id="IPR027268">
    <property type="entry name" value="Peptidase_M4/M1_CTD_sf"/>
</dbReference>
<dbReference type="Gene3D" id="1.10.390.10">
    <property type="entry name" value="Neutral Protease Domain 2"/>
    <property type="match status" value="1"/>
</dbReference>
<dbReference type="PANTHER" id="PTHR33794">
    <property type="entry name" value="BACILLOLYSIN"/>
    <property type="match status" value="1"/>
</dbReference>
<evidence type="ECO:0000256" key="4">
    <source>
        <dbReference type="ARBA" id="ARBA00022833"/>
    </source>
</evidence>
<dbReference type="Pfam" id="PF02868">
    <property type="entry name" value="Peptidase_M4_C"/>
    <property type="match status" value="1"/>
</dbReference>
<protein>
    <submittedName>
        <fullName evidence="9">M4 family metallopeptidase</fullName>
    </submittedName>
</protein>
<keyword evidence="6" id="KW-0732">Signal</keyword>
<feature type="chain" id="PRO_5037073172" evidence="6">
    <location>
        <begin position="24"/>
        <end position="788"/>
    </location>
</feature>
<evidence type="ECO:0000256" key="3">
    <source>
        <dbReference type="ARBA" id="ARBA00022801"/>
    </source>
</evidence>
<dbReference type="InterPro" id="IPR001570">
    <property type="entry name" value="Peptidase_M4_C_domain"/>
</dbReference>
<evidence type="ECO:0000256" key="2">
    <source>
        <dbReference type="ARBA" id="ARBA00022723"/>
    </source>
</evidence>
<dbReference type="Proteomes" id="UP000709959">
    <property type="component" value="Unassembled WGS sequence"/>
</dbReference>
<comment type="caution">
    <text evidence="9">The sequence shown here is derived from an EMBL/GenBank/DDBJ whole genome shotgun (WGS) entry which is preliminary data.</text>
</comment>
<feature type="signal peptide" evidence="6">
    <location>
        <begin position="1"/>
        <end position="23"/>
    </location>
</feature>
<evidence type="ECO:0000256" key="1">
    <source>
        <dbReference type="ARBA" id="ARBA00022670"/>
    </source>
</evidence>
<keyword evidence="5" id="KW-0482">Metalloprotease</keyword>
<feature type="domain" description="Peptidase M4 C-terminal" evidence="8">
    <location>
        <begin position="437"/>
        <end position="613"/>
    </location>
</feature>
<gene>
    <name evidence="9" type="ORF">IPN91_08390</name>
</gene>
<dbReference type="AlphaFoldDB" id="A0A936F276"/>
<name>A0A936F276_9BACT</name>
<dbReference type="InterPro" id="IPR013856">
    <property type="entry name" value="Peptidase_M4_domain"/>
</dbReference>
<dbReference type="GO" id="GO:0046872">
    <property type="term" value="F:metal ion binding"/>
    <property type="evidence" value="ECO:0007669"/>
    <property type="project" value="UniProtKB-KW"/>
</dbReference>
<keyword evidence="1" id="KW-0645">Protease</keyword>
<proteinExistence type="predicted"/>
<dbReference type="GO" id="GO:0004222">
    <property type="term" value="F:metalloendopeptidase activity"/>
    <property type="evidence" value="ECO:0007669"/>
    <property type="project" value="InterPro"/>
</dbReference>
<reference evidence="9 10" key="1">
    <citation type="submission" date="2020-10" db="EMBL/GenBank/DDBJ databases">
        <title>Connecting structure to function with the recovery of over 1000 high-quality activated sludge metagenome-assembled genomes encoding full-length rRNA genes using long-read sequencing.</title>
        <authorList>
            <person name="Singleton C.M."/>
            <person name="Petriglieri F."/>
            <person name="Kristensen J.M."/>
            <person name="Kirkegaard R.H."/>
            <person name="Michaelsen T.Y."/>
            <person name="Andersen M.H."/>
            <person name="Karst S.M."/>
            <person name="Dueholm M.S."/>
            <person name="Nielsen P.H."/>
            <person name="Albertsen M."/>
        </authorList>
    </citation>
    <scope>NUCLEOTIDE SEQUENCE [LARGE SCALE GENOMIC DNA]</scope>
    <source>
        <strain evidence="9">OdNE_18-Q3-R46-58_MAXAC.008</strain>
    </source>
</reference>
<dbReference type="Pfam" id="PF01447">
    <property type="entry name" value="Peptidase_M4"/>
    <property type="match status" value="1"/>
</dbReference>
<dbReference type="Gene3D" id="3.10.170.10">
    <property type="match status" value="1"/>
</dbReference>
<feature type="domain" description="Peptidase M4" evidence="7">
    <location>
        <begin position="238"/>
        <end position="423"/>
    </location>
</feature>
<evidence type="ECO:0000259" key="8">
    <source>
        <dbReference type="Pfam" id="PF02868"/>
    </source>
</evidence>
<dbReference type="EMBL" id="JADKCH010000007">
    <property type="protein sequence ID" value="MBK8572651.1"/>
    <property type="molecule type" value="Genomic_DNA"/>
</dbReference>
<dbReference type="GO" id="GO:0006508">
    <property type="term" value="P:proteolysis"/>
    <property type="evidence" value="ECO:0007669"/>
    <property type="project" value="UniProtKB-KW"/>
</dbReference>
<dbReference type="InterPro" id="IPR050728">
    <property type="entry name" value="Zinc_Metalloprotease_M4"/>
</dbReference>
<keyword evidence="3" id="KW-0378">Hydrolase</keyword>
<evidence type="ECO:0000259" key="7">
    <source>
        <dbReference type="Pfam" id="PF01447"/>
    </source>
</evidence>
<evidence type="ECO:0000313" key="9">
    <source>
        <dbReference type="EMBL" id="MBK8572651.1"/>
    </source>
</evidence>
<accession>A0A936F276</accession>
<keyword evidence="2" id="KW-0479">Metal-binding</keyword>
<sequence length="788" mass="85136">MHGTLPRPLTALVFALALGTALTAGQPMPASARAYHVAQQPRRVTLAQGQLMNLRPGLGLSDREAFVPVHAFTNAEGEAVVRLDHTFDGHRVVGSQAIAKVPLGGAIQALTHHLQGNLKVTGEPTLSAEQATAIALRHLDPKGTMKDAPRVERVVFPAQFLGGMATTIDPETGRTVVDRKLTVLPRLAEPFVWAYEVKTRLQNEQDGLKQLTYYIDGRSGKILRVNDAIEHQAVTPATGTGRGYYNGTVAIPTSLMLDGTYAMYDPTRGTLPNPNLQGYTPDESGWSATGLQAWYEQNDADGNNTWMSFLFQANATNTWGDGLPFTAYGSEGGVNGQTAGVDAMYAMTATWDFYKNVLGLDGVDGKGTTVYAHVGMTGSWYRNNAAWDPWAMGLFLGTGTPGSYGSFTEFDVVAHEMTHGVTSTTAKFVNAAGYEEAGLNEATSDFFAQMAKAYASAEPGSTVPETGTDWRIGYHVGNGTPIRWMDKPSKDQRSADGWYDGLNYLDGHFSAGVLNRALYFLAHGASSTPGADDYSPYLPQGMKGIGNDKAARIWFKTVTERLYSGGVGQVTFLDAREQAIQVALELYGESAGGYGMDSETSHAVENAFAAVNVGRAYGEGPRTQVRFADWRDHDWISRNHASDIGYEHKQFLPIGETVRPRITVLNNPNTAVTWSLGGPSLYNGGSANKGGVINADGSWTTPFNLGWYAITATSQADPNQFAEGRAFLVNLDTDGDNEQDAVDLGCIAFSWYLTNGLNPAHSMFNAPWVDDSDVATFVDAMKATWWVK</sequence>
<evidence type="ECO:0000256" key="5">
    <source>
        <dbReference type="ARBA" id="ARBA00023049"/>
    </source>
</evidence>
<organism evidence="9 10">
    <name type="scientific">Candidatus Geothrix odensensis</name>
    <dbReference type="NCBI Taxonomy" id="2954440"/>
    <lineage>
        <taxon>Bacteria</taxon>
        <taxon>Pseudomonadati</taxon>
        <taxon>Acidobacteriota</taxon>
        <taxon>Holophagae</taxon>
        <taxon>Holophagales</taxon>
        <taxon>Holophagaceae</taxon>
        <taxon>Geothrix</taxon>
    </lineage>
</organism>
<keyword evidence="4" id="KW-0862">Zinc</keyword>
<dbReference type="CDD" id="cd09597">
    <property type="entry name" value="M4_TLP"/>
    <property type="match status" value="1"/>
</dbReference>
<dbReference type="SUPFAM" id="SSF55486">
    <property type="entry name" value="Metalloproteases ('zincins'), catalytic domain"/>
    <property type="match status" value="1"/>
</dbReference>
<evidence type="ECO:0000256" key="6">
    <source>
        <dbReference type="SAM" id="SignalP"/>
    </source>
</evidence>
<evidence type="ECO:0000313" key="10">
    <source>
        <dbReference type="Proteomes" id="UP000709959"/>
    </source>
</evidence>
<dbReference type="PANTHER" id="PTHR33794:SF1">
    <property type="entry name" value="BACILLOLYSIN"/>
    <property type="match status" value="1"/>
</dbReference>